<proteinExistence type="predicted"/>
<reference evidence="2" key="1">
    <citation type="submission" date="2016-06" db="EMBL/GenBank/DDBJ databases">
        <title>Parallel loss of symbiosis genes in relatives of nitrogen-fixing non-legume Parasponia.</title>
        <authorList>
            <person name="Van Velzen R."/>
            <person name="Holmer R."/>
            <person name="Bu F."/>
            <person name="Rutten L."/>
            <person name="Van Zeijl A."/>
            <person name="Liu W."/>
            <person name="Santuari L."/>
            <person name="Cao Q."/>
            <person name="Sharma T."/>
            <person name="Shen D."/>
            <person name="Roswanjaya Y."/>
            <person name="Wardhani T."/>
            <person name="Kalhor M.S."/>
            <person name="Jansen J."/>
            <person name="Van den Hoogen J."/>
            <person name="Gungor B."/>
            <person name="Hartog M."/>
            <person name="Hontelez J."/>
            <person name="Verver J."/>
            <person name="Yang W.-C."/>
            <person name="Schijlen E."/>
            <person name="Repin R."/>
            <person name="Schilthuizen M."/>
            <person name="Schranz E."/>
            <person name="Heidstra R."/>
            <person name="Miyata K."/>
            <person name="Fedorova E."/>
            <person name="Kohlen W."/>
            <person name="Bisseling T."/>
            <person name="Smit S."/>
            <person name="Geurts R."/>
        </authorList>
    </citation>
    <scope>NUCLEOTIDE SEQUENCE [LARGE SCALE GENOMIC DNA]</scope>
    <source>
        <strain evidence="2">cv. WU1-14</strain>
    </source>
</reference>
<dbReference type="AlphaFoldDB" id="A0A2P5AY10"/>
<dbReference type="OrthoDB" id="1750606at2759"/>
<protein>
    <submittedName>
        <fullName evidence="1">Uncharacterized protein</fullName>
    </submittedName>
</protein>
<keyword evidence="2" id="KW-1185">Reference proteome</keyword>
<evidence type="ECO:0000313" key="1">
    <source>
        <dbReference type="EMBL" id="PON41442.1"/>
    </source>
</evidence>
<gene>
    <name evidence="1" type="ORF">PanWU01x14_289650</name>
</gene>
<dbReference type="Proteomes" id="UP000237105">
    <property type="component" value="Unassembled WGS sequence"/>
</dbReference>
<sequence>MNREVYASGRDQMDLYLMGKVLGNRIVNLEDLRKIINVPVACMTDDCAQFWGNLLGVLEEFEVVGGNMWVRVCIDLTFPLSKRIQFLMKDLGKERRYRAMWFRYRSWLRGFTPVERNRYKYGNNMPSSKAEASNAVVNVVDGDRVGSLDMQSEEAWVDNISVAKVVTEGEVDLKGNSKVIQS</sequence>
<dbReference type="EMBL" id="JXTB01000415">
    <property type="protein sequence ID" value="PON41442.1"/>
    <property type="molecule type" value="Genomic_DNA"/>
</dbReference>
<accession>A0A2P5AY10</accession>
<evidence type="ECO:0000313" key="2">
    <source>
        <dbReference type="Proteomes" id="UP000237105"/>
    </source>
</evidence>
<organism evidence="1 2">
    <name type="scientific">Parasponia andersonii</name>
    <name type="common">Sponia andersonii</name>
    <dbReference type="NCBI Taxonomy" id="3476"/>
    <lineage>
        <taxon>Eukaryota</taxon>
        <taxon>Viridiplantae</taxon>
        <taxon>Streptophyta</taxon>
        <taxon>Embryophyta</taxon>
        <taxon>Tracheophyta</taxon>
        <taxon>Spermatophyta</taxon>
        <taxon>Magnoliopsida</taxon>
        <taxon>eudicotyledons</taxon>
        <taxon>Gunneridae</taxon>
        <taxon>Pentapetalae</taxon>
        <taxon>rosids</taxon>
        <taxon>fabids</taxon>
        <taxon>Rosales</taxon>
        <taxon>Cannabaceae</taxon>
        <taxon>Parasponia</taxon>
    </lineage>
</organism>
<name>A0A2P5AY10_PARAD</name>
<comment type="caution">
    <text evidence="1">The sequence shown here is derived from an EMBL/GenBank/DDBJ whole genome shotgun (WGS) entry which is preliminary data.</text>
</comment>